<dbReference type="AlphaFoldDB" id="A0A922M038"/>
<feature type="region of interest" description="Disordered" evidence="1">
    <location>
        <begin position="54"/>
        <end position="74"/>
    </location>
</feature>
<comment type="caution">
    <text evidence="2">The sequence shown here is derived from an EMBL/GenBank/DDBJ whole genome shotgun (WGS) entry which is preliminary data.</text>
</comment>
<evidence type="ECO:0000313" key="3">
    <source>
        <dbReference type="Proteomes" id="UP000814243"/>
    </source>
</evidence>
<sequence length="74" mass="8270">MGDLTEAHNRTKNFTFVRLTPIFESEEAKRNRTINGAISTLLITKLLNSGWPISNEPSNDDSSSEEEGIIHIVL</sequence>
<name>A0A922M038_SPOEX</name>
<reference evidence="2" key="1">
    <citation type="journal article" date="2021" name="G3 (Bethesda)">
        <title>Genome and transcriptome analysis of the beet armyworm Spodoptera exigua reveals targets for pest control. .</title>
        <authorList>
            <person name="Simon S."/>
            <person name="Breeschoten T."/>
            <person name="Jansen H.J."/>
            <person name="Dirks R.P."/>
            <person name="Schranz M.E."/>
            <person name="Ros V.I.D."/>
        </authorList>
    </citation>
    <scope>NUCLEOTIDE SEQUENCE</scope>
    <source>
        <strain evidence="2">TB_SE_WUR_2020</strain>
    </source>
</reference>
<evidence type="ECO:0000256" key="1">
    <source>
        <dbReference type="SAM" id="MobiDB-lite"/>
    </source>
</evidence>
<feature type="compositionally biased region" description="Acidic residues" evidence="1">
    <location>
        <begin position="58"/>
        <end position="67"/>
    </location>
</feature>
<dbReference type="Proteomes" id="UP000814243">
    <property type="component" value="Unassembled WGS sequence"/>
</dbReference>
<dbReference type="EMBL" id="JACEFF010000934">
    <property type="protein sequence ID" value="KAH9627882.1"/>
    <property type="molecule type" value="Genomic_DNA"/>
</dbReference>
<evidence type="ECO:0000313" key="2">
    <source>
        <dbReference type="EMBL" id="KAH9627882.1"/>
    </source>
</evidence>
<organism evidence="2 3">
    <name type="scientific">Spodoptera exigua</name>
    <name type="common">Beet armyworm</name>
    <name type="synonym">Noctua fulgens</name>
    <dbReference type="NCBI Taxonomy" id="7107"/>
    <lineage>
        <taxon>Eukaryota</taxon>
        <taxon>Metazoa</taxon>
        <taxon>Ecdysozoa</taxon>
        <taxon>Arthropoda</taxon>
        <taxon>Hexapoda</taxon>
        <taxon>Insecta</taxon>
        <taxon>Pterygota</taxon>
        <taxon>Neoptera</taxon>
        <taxon>Endopterygota</taxon>
        <taxon>Lepidoptera</taxon>
        <taxon>Glossata</taxon>
        <taxon>Ditrysia</taxon>
        <taxon>Noctuoidea</taxon>
        <taxon>Noctuidae</taxon>
        <taxon>Amphipyrinae</taxon>
        <taxon>Spodoptera</taxon>
    </lineage>
</organism>
<gene>
    <name evidence="2" type="ORF">HF086_015326</name>
</gene>
<accession>A0A922M038</accession>
<proteinExistence type="predicted"/>
<protein>
    <submittedName>
        <fullName evidence="2">Uncharacterized protein</fullName>
    </submittedName>
</protein>